<accession>A0A484H7E4</accession>
<sequence>MKCNIHQVTIVRTTACLASTRRAMNPVSDRLVDVLRYKR</sequence>
<gene>
    <name evidence="1" type="ORF">RIEGSTA812A_PEG_983</name>
</gene>
<reference evidence="1" key="1">
    <citation type="submission" date="2018-10" db="EMBL/GenBank/DDBJ databases">
        <authorList>
            <person name="Gruber-Vodicka H."/>
            <person name="Jaeckle O."/>
        </authorList>
    </citation>
    <scope>NUCLEOTIDE SEQUENCE</scope>
</reference>
<organism evidence="1">
    <name type="scientific">invertebrate metagenome</name>
    <dbReference type="NCBI Taxonomy" id="1711999"/>
    <lineage>
        <taxon>unclassified sequences</taxon>
        <taxon>metagenomes</taxon>
        <taxon>organismal metagenomes</taxon>
    </lineage>
</organism>
<protein>
    <submittedName>
        <fullName evidence="1">Uncharacterized protein</fullName>
    </submittedName>
</protein>
<evidence type="ECO:0000313" key="1">
    <source>
        <dbReference type="EMBL" id="VBB69510.1"/>
    </source>
</evidence>
<name>A0A484H7E4_9ZZZZ</name>
<dbReference type="AlphaFoldDB" id="A0A484H7E4"/>
<proteinExistence type="predicted"/>
<dbReference type="EMBL" id="LR026963">
    <property type="protein sequence ID" value="VBB69510.1"/>
    <property type="molecule type" value="Genomic_DNA"/>
</dbReference>